<dbReference type="InterPro" id="IPR007448">
    <property type="entry name" value="Sigma70_reg_Rsd_AlgQ"/>
</dbReference>
<sequence length="156" mass="18187">MEYIIMLSKFEQVRTALETNSEIIDQLLQMRQNLLSSYCSIAGLKSNPAFPSYKEVNTFCQDLIDYVSAGHFKVYNEIIDHWKSISFQPTSKINHLYLELSKITEKFVNFSDTYTLSSNLDVYEQFDKDLSFLGECLEKRFALEDLLIKEIEPTLL</sequence>
<evidence type="ECO:0000256" key="3">
    <source>
        <dbReference type="RuleBase" id="RU004409"/>
    </source>
</evidence>
<name>A0A220VCW9_9GAMM</name>
<gene>
    <name evidence="4" type="ORF">CF386_03940</name>
</gene>
<dbReference type="EMBL" id="CP022355">
    <property type="protein sequence ID" value="ASK78234.1"/>
    <property type="molecule type" value="Genomic_DNA"/>
</dbReference>
<accession>A0A220VCW9</accession>
<dbReference type="Proteomes" id="UP000242175">
    <property type="component" value="Chromosome large"/>
</dbReference>
<dbReference type="Gene3D" id="1.20.120.1370">
    <property type="entry name" value="Regulator of RNA polymerase sigma(70) subunit, domain 4"/>
    <property type="match status" value="1"/>
</dbReference>
<keyword evidence="5" id="KW-1185">Reference proteome</keyword>
<evidence type="ECO:0000313" key="4">
    <source>
        <dbReference type="EMBL" id="ASK78234.1"/>
    </source>
</evidence>
<evidence type="ECO:0000256" key="1">
    <source>
        <dbReference type="ARBA" id="ARBA00023015"/>
    </source>
</evidence>
<evidence type="ECO:0000256" key="2">
    <source>
        <dbReference type="ARBA" id="ARBA00023163"/>
    </source>
</evidence>
<protein>
    <submittedName>
        <fullName evidence="4">Rsd/AlgQ family anti-sigma factor</fullName>
    </submittedName>
</protein>
<dbReference type="NCBIfam" id="NF008723">
    <property type="entry name" value="PRK11718.1"/>
    <property type="match status" value="1"/>
</dbReference>
<keyword evidence="1 3" id="KW-0805">Transcription regulation</keyword>
<dbReference type="PIRSF" id="PIRSF016548">
    <property type="entry name" value="Rsd_AlgQ"/>
    <property type="match status" value="1"/>
</dbReference>
<dbReference type="GO" id="GO:0006355">
    <property type="term" value="P:regulation of DNA-templated transcription"/>
    <property type="evidence" value="ECO:0007669"/>
    <property type="project" value="InterPro"/>
</dbReference>
<comment type="similarity">
    <text evidence="3">Belongs to the Rsd/AlgQ family.</text>
</comment>
<reference evidence="4 5" key="1">
    <citation type="journal article" date="2016" name="Int. J. Syst. Evol. Microbiol.">
        <title>Paraphotobacterium marinum gen. nov., sp. nov., a member of the family Vibrionaceae, isolated from surface seawater.</title>
        <authorList>
            <person name="Huang Z."/>
            <person name="Dong C."/>
            <person name="Shao Z."/>
        </authorList>
    </citation>
    <scope>NUCLEOTIDE SEQUENCE [LARGE SCALE GENOMIC DNA]</scope>
    <source>
        <strain evidence="4 5">NSCS20N07D</strain>
    </source>
</reference>
<evidence type="ECO:0000313" key="5">
    <source>
        <dbReference type="Proteomes" id="UP000242175"/>
    </source>
</evidence>
<organism evidence="4 5">
    <name type="scientific">Paraphotobacterium marinum</name>
    <dbReference type="NCBI Taxonomy" id="1755811"/>
    <lineage>
        <taxon>Bacteria</taxon>
        <taxon>Pseudomonadati</taxon>
        <taxon>Pseudomonadota</taxon>
        <taxon>Gammaproteobacteria</taxon>
        <taxon>Vibrionales</taxon>
        <taxon>Vibrionaceae</taxon>
        <taxon>Paraphotobacterium</taxon>
    </lineage>
</organism>
<keyword evidence="2 3" id="KW-0804">Transcription</keyword>
<dbReference type="KEGG" id="pmai:CF386_03940"/>
<proteinExistence type="inferred from homology"/>
<dbReference type="AlphaFoldDB" id="A0A220VCW9"/>
<dbReference type="Pfam" id="PF04353">
    <property type="entry name" value="Rsd_AlgQ"/>
    <property type="match status" value="1"/>
</dbReference>
<dbReference type="InterPro" id="IPR038309">
    <property type="entry name" value="Rsd/AlgQ_sf"/>
</dbReference>